<keyword evidence="3" id="KW-1185">Reference proteome</keyword>
<proteinExistence type="predicted"/>
<dbReference type="EMBL" id="SPNW01000009">
    <property type="protein sequence ID" value="TIA91947.1"/>
    <property type="molecule type" value="Genomic_DNA"/>
</dbReference>
<evidence type="ECO:0000313" key="3">
    <source>
        <dbReference type="Proteomes" id="UP000310189"/>
    </source>
</evidence>
<evidence type="ECO:0000313" key="2">
    <source>
        <dbReference type="EMBL" id="TIA91947.1"/>
    </source>
</evidence>
<accession>A0A4T0FSX8</accession>
<reference evidence="2 3" key="1">
    <citation type="submission" date="2019-03" db="EMBL/GenBank/DDBJ databases">
        <title>Sequencing 23 genomes of Wallemia ichthyophaga.</title>
        <authorList>
            <person name="Gostincar C."/>
        </authorList>
    </citation>
    <scope>NUCLEOTIDE SEQUENCE [LARGE SCALE GENOMIC DNA]</scope>
    <source>
        <strain evidence="2 3">EXF-5753</strain>
    </source>
</reference>
<comment type="caution">
    <text evidence="2">The sequence shown here is derived from an EMBL/GenBank/DDBJ whole genome shotgun (WGS) entry which is preliminary data.</text>
</comment>
<dbReference type="Proteomes" id="UP000310189">
    <property type="component" value="Unassembled WGS sequence"/>
</dbReference>
<feature type="compositionally biased region" description="Polar residues" evidence="1">
    <location>
        <begin position="54"/>
        <end position="68"/>
    </location>
</feature>
<feature type="region of interest" description="Disordered" evidence="1">
    <location>
        <begin position="26"/>
        <end position="72"/>
    </location>
</feature>
<name>A0A4T0FSX8_9BASI</name>
<gene>
    <name evidence="2" type="ORF">E3P99_00860</name>
</gene>
<evidence type="ECO:0000256" key="1">
    <source>
        <dbReference type="SAM" id="MobiDB-lite"/>
    </source>
</evidence>
<dbReference type="OrthoDB" id="3353891at2759"/>
<protein>
    <submittedName>
        <fullName evidence="2">Uncharacterized protein</fullName>
    </submittedName>
</protein>
<organism evidence="2 3">
    <name type="scientific">Wallemia hederae</name>
    <dbReference type="NCBI Taxonomy" id="1540922"/>
    <lineage>
        <taxon>Eukaryota</taxon>
        <taxon>Fungi</taxon>
        <taxon>Dikarya</taxon>
        <taxon>Basidiomycota</taxon>
        <taxon>Wallemiomycotina</taxon>
        <taxon>Wallemiomycetes</taxon>
        <taxon>Wallemiales</taxon>
        <taxon>Wallemiaceae</taxon>
        <taxon>Wallemia</taxon>
    </lineage>
</organism>
<dbReference type="AlphaFoldDB" id="A0A4T0FSX8"/>
<sequence length="305" mass="34449">MRILQSLNLKATKAISTTSTRCFSTTPSLYKAKQSQDEDASDDFGDLIGGTTEEPVQQSTPTASSSPLDSAGPWKTAVDYLSPKLADGQVVNPNNRPKARRVIDALVHAKNEEQIDVGIDLYRRWQSFKLGVNRNAHSDILTNLCKQGRADVAFEFLSDFRKFNLTLPDRRTARTLSLALFDKKDDVATPLQLLPVLRAFHYRPHDAFCVANAIRSLEKGDENRIALLDWLKALDVRRVIPVEVSQLEDAQKVWSDLRTIAEEEGRGGEWLDTLGQKLTQQLSKQEKYAQRKAMKQQKQQQQQQI</sequence>